<evidence type="ECO:0000313" key="1">
    <source>
        <dbReference type="EMBL" id="KAJ8867447.1"/>
    </source>
</evidence>
<dbReference type="EMBL" id="JARBHB010000015">
    <property type="protein sequence ID" value="KAJ8867447.1"/>
    <property type="molecule type" value="Genomic_DNA"/>
</dbReference>
<sequence length="365" mass="41343">MQLSYLQRTLIRFRSPERREYMHRNVVAKYIVYTCSRRSPRNISIAEKGRLACSPLTTAKWAQSPAGPLPDFRMWESCQTMPLVGGFSQRPPVSPAFSFRRCHIFTAITLIGSQDLAASTRCLPGARRITSNHDVFGGQVVDYCLACRVPTFQTFETQEGIRMIDHACVCEIPFEDSDLRELVLKRQIHRHTHTCKVNNEQSACRFNFPRKECAETLRQHPEEYSVSAKQIYEHLSELVAVLIISQGKGGRLKGADERKVSVCFISLSLPGPRWLSGLTACLPQTRTELNPRPGHSRIFASWTRSAGWRVFSGISRLPRPCITALLHCHLISSSSALKTQISQHYRCPLIYMFRCSGSVSTRLAI</sequence>
<keyword evidence="2" id="KW-1185">Reference proteome</keyword>
<gene>
    <name evidence="1" type="ORF">PR048_031249</name>
</gene>
<evidence type="ECO:0000313" key="2">
    <source>
        <dbReference type="Proteomes" id="UP001159363"/>
    </source>
</evidence>
<organism evidence="1 2">
    <name type="scientific">Dryococelus australis</name>
    <dbReference type="NCBI Taxonomy" id="614101"/>
    <lineage>
        <taxon>Eukaryota</taxon>
        <taxon>Metazoa</taxon>
        <taxon>Ecdysozoa</taxon>
        <taxon>Arthropoda</taxon>
        <taxon>Hexapoda</taxon>
        <taxon>Insecta</taxon>
        <taxon>Pterygota</taxon>
        <taxon>Neoptera</taxon>
        <taxon>Polyneoptera</taxon>
        <taxon>Phasmatodea</taxon>
        <taxon>Verophasmatodea</taxon>
        <taxon>Anareolatae</taxon>
        <taxon>Phasmatidae</taxon>
        <taxon>Eurycanthinae</taxon>
        <taxon>Dryococelus</taxon>
    </lineage>
</organism>
<proteinExistence type="predicted"/>
<protein>
    <submittedName>
        <fullName evidence="1">Uncharacterized protein</fullName>
    </submittedName>
</protein>
<accession>A0ABQ9G7M1</accession>
<name>A0ABQ9G7M1_9NEOP</name>
<dbReference type="Proteomes" id="UP001159363">
    <property type="component" value="Chromosome 14"/>
</dbReference>
<reference evidence="1 2" key="1">
    <citation type="submission" date="2023-02" db="EMBL/GenBank/DDBJ databases">
        <title>LHISI_Scaffold_Assembly.</title>
        <authorList>
            <person name="Stuart O.P."/>
            <person name="Cleave R."/>
            <person name="Magrath M.J.L."/>
            <person name="Mikheyev A.S."/>
        </authorList>
    </citation>
    <scope>NUCLEOTIDE SEQUENCE [LARGE SCALE GENOMIC DNA]</scope>
    <source>
        <strain evidence="1">Daus_M_001</strain>
        <tissue evidence="1">Leg muscle</tissue>
    </source>
</reference>
<comment type="caution">
    <text evidence="1">The sequence shown here is derived from an EMBL/GenBank/DDBJ whole genome shotgun (WGS) entry which is preliminary data.</text>
</comment>